<dbReference type="RefSeq" id="XP_028147343.1">
    <property type="nucleotide sequence ID" value="XM_028291542.1"/>
</dbReference>
<evidence type="ECO:0000256" key="1">
    <source>
        <dbReference type="SAM" id="MobiDB-lite"/>
    </source>
</evidence>
<proteinExistence type="predicted"/>
<accession>A0A6P7GQ69</accession>
<protein>
    <submittedName>
        <fullName evidence="2">Uncharacterized protein LOC114340773 isoform X1</fullName>
    </submittedName>
</protein>
<feature type="region of interest" description="Disordered" evidence="1">
    <location>
        <begin position="41"/>
        <end position="65"/>
    </location>
</feature>
<name>A0A6P7GQ69_DIAVI</name>
<dbReference type="AlphaFoldDB" id="A0A6P7GQ69"/>
<gene>
    <name evidence="2" type="primary">LOC114340773</name>
</gene>
<reference evidence="2" key="1">
    <citation type="submission" date="2025-08" db="UniProtKB">
        <authorList>
            <consortium name="RefSeq"/>
        </authorList>
    </citation>
    <scope>IDENTIFICATION</scope>
    <source>
        <tissue evidence="2">Whole insect</tissue>
    </source>
</reference>
<sequence length="103" mass="11913">MQYKKTPRFCFFFTKSRQDSIPTSTSFQDDPIATVSDILEAGSSSRRDDSSTENSDPLCNIELHPEKSSPERQILVEVVLIELICLNQELINLRIDLCWHFYN</sequence>
<organism evidence="2">
    <name type="scientific">Diabrotica virgifera virgifera</name>
    <name type="common">western corn rootworm</name>
    <dbReference type="NCBI Taxonomy" id="50390"/>
    <lineage>
        <taxon>Eukaryota</taxon>
        <taxon>Metazoa</taxon>
        <taxon>Ecdysozoa</taxon>
        <taxon>Arthropoda</taxon>
        <taxon>Hexapoda</taxon>
        <taxon>Insecta</taxon>
        <taxon>Pterygota</taxon>
        <taxon>Neoptera</taxon>
        <taxon>Endopterygota</taxon>
        <taxon>Coleoptera</taxon>
        <taxon>Polyphaga</taxon>
        <taxon>Cucujiformia</taxon>
        <taxon>Chrysomeloidea</taxon>
        <taxon>Chrysomelidae</taxon>
        <taxon>Galerucinae</taxon>
        <taxon>Diabroticina</taxon>
        <taxon>Diabroticites</taxon>
        <taxon>Diabrotica</taxon>
    </lineage>
</organism>
<dbReference type="InParanoid" id="A0A6P7GQ69"/>
<evidence type="ECO:0000313" key="2">
    <source>
        <dbReference type="RefSeq" id="XP_028147343.1"/>
    </source>
</evidence>